<evidence type="ECO:0000259" key="1">
    <source>
        <dbReference type="Pfam" id="PF00646"/>
    </source>
</evidence>
<dbReference type="InterPro" id="IPR001810">
    <property type="entry name" value="F-box_dom"/>
</dbReference>
<dbReference type="PANTHER" id="PTHR31672">
    <property type="entry name" value="BNACNNG10540D PROTEIN"/>
    <property type="match status" value="1"/>
</dbReference>
<dbReference type="AlphaFoldDB" id="A0A2P2Q4F5"/>
<evidence type="ECO:0000259" key="2">
    <source>
        <dbReference type="Pfam" id="PF08268"/>
    </source>
</evidence>
<dbReference type="Pfam" id="PF08268">
    <property type="entry name" value="FBA_3"/>
    <property type="match status" value="1"/>
</dbReference>
<protein>
    <submittedName>
        <fullName evidence="3">Uncharacterized protein</fullName>
    </submittedName>
</protein>
<dbReference type="NCBIfam" id="TIGR01640">
    <property type="entry name" value="F_box_assoc_1"/>
    <property type="match status" value="1"/>
</dbReference>
<proteinExistence type="predicted"/>
<dbReference type="Pfam" id="PF00646">
    <property type="entry name" value="F-box"/>
    <property type="match status" value="1"/>
</dbReference>
<accession>A0A2P2Q4F5</accession>
<dbReference type="InterPro" id="IPR017451">
    <property type="entry name" value="F-box-assoc_interact_dom"/>
</dbReference>
<dbReference type="PANTHER" id="PTHR31672:SF11">
    <property type="entry name" value="F-BOX PROTEIN CPR1-LIKE ISOFORM X2"/>
    <property type="match status" value="1"/>
</dbReference>
<dbReference type="InterPro" id="IPR036047">
    <property type="entry name" value="F-box-like_dom_sf"/>
</dbReference>
<sequence length="445" mass="50541">MVSGEEPKKPRLSPHQRGARCFFENQRSIMGKLVGNKNVGLLRSVEERAQHKKEEDEQKKQQVPYFHRDSLSNILLRLPLGSLHHARFVCKPWYNLINSPFFIDTHLRRSESVLVFLKPVPRQGSYNYSSTPITTEQPNTFSVEGSFLQSLPVPIFDQPKTNRESTYYVQFIEFGEGKSKIGEYKMSCRGNIRATCNGLILLDNKLKKGGLIVMNPVTRKIAAQPLGTLFPPERESYGFAVNDVNGEYKVVHLFQDNSGYVSCETLVLGNRSWRAVDGPSLGLFGWLGYPPISAIGGLHWIPQVDRSDYLVSMEVHGEKFHTIQLPKSCRVHDKIIEMGGSLCFVFHEGLNIDIWSLKCLSGDAWKKQYSITRGCIIDMVPLLSLRVSGDLIFKRNEDGSFYAYDVKLQEMRKIESHNGHFLRAGPYLPHVNSLVSWTRSEGICD</sequence>
<evidence type="ECO:0000313" key="3">
    <source>
        <dbReference type="EMBL" id="MBX61799.1"/>
    </source>
</evidence>
<organism evidence="3">
    <name type="scientific">Rhizophora mucronata</name>
    <name type="common">Asiatic mangrove</name>
    <dbReference type="NCBI Taxonomy" id="61149"/>
    <lineage>
        <taxon>Eukaryota</taxon>
        <taxon>Viridiplantae</taxon>
        <taxon>Streptophyta</taxon>
        <taxon>Embryophyta</taxon>
        <taxon>Tracheophyta</taxon>
        <taxon>Spermatophyta</taxon>
        <taxon>Magnoliopsida</taxon>
        <taxon>eudicotyledons</taxon>
        <taxon>Gunneridae</taxon>
        <taxon>Pentapetalae</taxon>
        <taxon>rosids</taxon>
        <taxon>fabids</taxon>
        <taxon>Malpighiales</taxon>
        <taxon>Rhizophoraceae</taxon>
        <taxon>Rhizophora</taxon>
    </lineage>
</organism>
<name>A0A2P2Q4F5_RHIMU</name>
<dbReference type="EMBL" id="GGEC01081315">
    <property type="protein sequence ID" value="MBX61799.1"/>
    <property type="molecule type" value="Transcribed_RNA"/>
</dbReference>
<feature type="domain" description="F-box" evidence="1">
    <location>
        <begin position="69"/>
        <end position="102"/>
    </location>
</feature>
<dbReference type="InterPro" id="IPR013187">
    <property type="entry name" value="F-box-assoc_dom_typ3"/>
</dbReference>
<dbReference type="InterPro" id="IPR050796">
    <property type="entry name" value="SCF_F-box_component"/>
</dbReference>
<dbReference type="SUPFAM" id="SSF81383">
    <property type="entry name" value="F-box domain"/>
    <property type="match status" value="1"/>
</dbReference>
<feature type="domain" description="F-box associated beta-propeller type 3" evidence="2">
    <location>
        <begin position="184"/>
        <end position="417"/>
    </location>
</feature>
<reference evidence="3" key="1">
    <citation type="submission" date="2018-02" db="EMBL/GenBank/DDBJ databases">
        <title>Rhizophora mucronata_Transcriptome.</title>
        <authorList>
            <person name="Meera S.P."/>
            <person name="Sreeshan A."/>
            <person name="Augustine A."/>
        </authorList>
    </citation>
    <scope>NUCLEOTIDE SEQUENCE</scope>
    <source>
        <tissue evidence="3">Leaf</tissue>
    </source>
</reference>